<keyword evidence="2 5" id="KW-0472">Membrane</keyword>
<dbReference type="SMART" id="SM00409">
    <property type="entry name" value="IG"/>
    <property type="match status" value="1"/>
</dbReference>
<evidence type="ECO:0000256" key="2">
    <source>
        <dbReference type="ARBA" id="ARBA00023136"/>
    </source>
</evidence>
<proteinExistence type="predicted"/>
<dbReference type="GO" id="GO:0050852">
    <property type="term" value="P:T cell receptor signaling pathway"/>
    <property type="evidence" value="ECO:0007669"/>
    <property type="project" value="TreeGrafter"/>
</dbReference>
<dbReference type="InterPro" id="IPR050504">
    <property type="entry name" value="IgSF_BTN/MOG"/>
</dbReference>
<feature type="transmembrane region" description="Helical" evidence="5">
    <location>
        <begin position="112"/>
        <end position="133"/>
    </location>
</feature>
<feature type="compositionally biased region" description="Basic and acidic residues" evidence="4">
    <location>
        <begin position="307"/>
        <end position="323"/>
    </location>
</feature>
<reference evidence="7" key="1">
    <citation type="submission" date="2022-08" db="EMBL/GenBank/DDBJ databases">
        <title>Genome sequencing of akame (Lates japonicus).</title>
        <authorList>
            <person name="Hashiguchi Y."/>
            <person name="Takahashi H."/>
        </authorList>
    </citation>
    <scope>NUCLEOTIDE SEQUENCE</scope>
    <source>
        <strain evidence="7">Kochi</strain>
    </source>
</reference>
<keyword evidence="8" id="KW-1185">Reference proteome</keyword>
<evidence type="ECO:0000256" key="1">
    <source>
        <dbReference type="ARBA" id="ARBA00004370"/>
    </source>
</evidence>
<dbReference type="GO" id="GO:0005102">
    <property type="term" value="F:signaling receptor binding"/>
    <property type="evidence" value="ECO:0007669"/>
    <property type="project" value="TreeGrafter"/>
</dbReference>
<dbReference type="Proteomes" id="UP001279410">
    <property type="component" value="Unassembled WGS sequence"/>
</dbReference>
<dbReference type="InterPro" id="IPR036179">
    <property type="entry name" value="Ig-like_dom_sf"/>
</dbReference>
<keyword evidence="5" id="KW-1133">Transmembrane helix</keyword>
<dbReference type="Gene3D" id="2.60.40.10">
    <property type="entry name" value="Immunoglobulins"/>
    <property type="match status" value="1"/>
</dbReference>
<feature type="compositionally biased region" description="Polar residues" evidence="4">
    <location>
        <begin position="411"/>
        <end position="437"/>
    </location>
</feature>
<feature type="compositionally biased region" description="Basic and acidic residues" evidence="4">
    <location>
        <begin position="477"/>
        <end position="506"/>
    </location>
</feature>
<feature type="compositionally biased region" description="Polar residues" evidence="4">
    <location>
        <begin position="329"/>
        <end position="340"/>
    </location>
</feature>
<feature type="compositionally biased region" description="Basic and acidic residues" evidence="4">
    <location>
        <begin position="633"/>
        <end position="642"/>
    </location>
</feature>
<gene>
    <name evidence="7" type="ORF">AKAME5_002283500</name>
</gene>
<protein>
    <submittedName>
        <fullName evidence="7">Spore wall protein 2-like isoform X1</fullName>
    </submittedName>
</protein>
<feature type="compositionally biased region" description="Basic and acidic residues" evidence="4">
    <location>
        <begin position="513"/>
        <end position="531"/>
    </location>
</feature>
<comment type="subcellular location">
    <subcellularLocation>
        <location evidence="1">Membrane</location>
    </subcellularLocation>
</comment>
<feature type="compositionally biased region" description="Basic and acidic residues" evidence="4">
    <location>
        <begin position="143"/>
        <end position="157"/>
    </location>
</feature>
<keyword evidence="5" id="KW-0812">Transmembrane</keyword>
<evidence type="ECO:0000256" key="3">
    <source>
        <dbReference type="ARBA" id="ARBA00023319"/>
    </source>
</evidence>
<dbReference type="InterPro" id="IPR013106">
    <property type="entry name" value="Ig_V-set"/>
</dbReference>
<name>A0AAD3NFK0_LATJO</name>
<dbReference type="InterPro" id="IPR013783">
    <property type="entry name" value="Ig-like_fold"/>
</dbReference>
<dbReference type="AlphaFoldDB" id="A0AAD3NFK0"/>
<dbReference type="InterPro" id="IPR007110">
    <property type="entry name" value="Ig-like_dom"/>
</dbReference>
<feature type="compositionally biased region" description="Basic and acidic residues" evidence="4">
    <location>
        <begin position="541"/>
        <end position="577"/>
    </location>
</feature>
<feature type="compositionally biased region" description="Polar residues" evidence="4">
    <location>
        <begin position="360"/>
        <end position="397"/>
    </location>
</feature>
<accession>A0AAD3NFK0</accession>
<evidence type="ECO:0000313" key="8">
    <source>
        <dbReference type="Proteomes" id="UP001279410"/>
    </source>
</evidence>
<feature type="compositionally biased region" description="Low complexity" evidence="4">
    <location>
        <begin position="682"/>
        <end position="696"/>
    </location>
</feature>
<dbReference type="InterPro" id="IPR003599">
    <property type="entry name" value="Ig_sub"/>
</dbReference>
<evidence type="ECO:0000256" key="4">
    <source>
        <dbReference type="SAM" id="MobiDB-lite"/>
    </source>
</evidence>
<evidence type="ECO:0000313" key="7">
    <source>
        <dbReference type="EMBL" id="GLD71513.1"/>
    </source>
</evidence>
<feature type="compositionally biased region" description="Basic and acidic residues" evidence="4">
    <location>
        <begin position="440"/>
        <end position="462"/>
    </location>
</feature>
<feature type="compositionally biased region" description="Acidic residues" evidence="4">
    <location>
        <begin position="253"/>
        <end position="262"/>
    </location>
</feature>
<sequence length="798" mass="88055">MVGHDATLSCKVNSSSDPVQEFLEWSRSDLDPKSVHVRRSGKDHLVDQNPSYKGRTSVSTENLMQGDFALQLSNVKPSDEGTYRCFIPRLEINSEVKLVVGGAFVDSSTLPASTIIGVIVGILFILVVAYLMWRWRENRLRNTEQHKDEESQKEKTGSSRNNSSEQEPLIEKQTDRDGEKMKNMNDEEEKQCKTLSEETGRPCQTGGDTNQQQHRTDRETPPGQSVQSPGDGEESDPDTVGGEGQQQVTTADAENDHDEGEDKETAGQSQTEGDRQKDETQAGGEIKPEEQTNPESEGTKPSAPQRPETHQETESRDGGKDITPKPNDSESQPVSQTSEAAKSESNTAEKETEEAETNEGQLINTQSENTSAGDTDSNVMKQTQDQAQLVENENTTSGAGAGGGADETESVRPTQTLITEQKPDQQQTMEDGQTVTNPEEENKSKLLRQQKRESEVESEKSPDSSAGGEDTNSQSPHDGEKQTDQTAEGDIKSHSDRKEEEAEKTKPSCQTHEQQRENERTSVSEDRRSQGPEDGGGPTGTEEKSDTESTEDNSQKSEDRQQEQLRTGDEDRHHKENQEEEDGGSDRDQSGAGGADETESVRNNDLPVTEQKPDQQQTMEDGQTVTDPEEEKIETHRDKESGAEPGMSPDSRDAEDHMTPTNNTNLNSPKDEEQTDQSSKEGVCGLSGSSSQLGVGPEEKPDDCDAEILLRENTRAPLTSECTNTSAYKHARTNHSVNQLSLSSEPCLQRLVLVSRIHLSVFRSSRSARLSSWLLFRTCDQSQSLITFTDQSHTRTKR</sequence>
<feature type="compositionally biased region" description="Basic and acidic residues" evidence="4">
    <location>
        <begin position="169"/>
        <end position="200"/>
    </location>
</feature>
<organism evidence="7 8">
    <name type="scientific">Lates japonicus</name>
    <name type="common">Japanese lates</name>
    <dbReference type="NCBI Taxonomy" id="270547"/>
    <lineage>
        <taxon>Eukaryota</taxon>
        <taxon>Metazoa</taxon>
        <taxon>Chordata</taxon>
        <taxon>Craniata</taxon>
        <taxon>Vertebrata</taxon>
        <taxon>Euteleostomi</taxon>
        <taxon>Actinopterygii</taxon>
        <taxon>Neopterygii</taxon>
        <taxon>Teleostei</taxon>
        <taxon>Neoteleostei</taxon>
        <taxon>Acanthomorphata</taxon>
        <taxon>Carangaria</taxon>
        <taxon>Carangaria incertae sedis</taxon>
        <taxon>Centropomidae</taxon>
        <taxon>Lates</taxon>
    </lineage>
</organism>
<dbReference type="GO" id="GO:0009897">
    <property type="term" value="C:external side of plasma membrane"/>
    <property type="evidence" value="ECO:0007669"/>
    <property type="project" value="TreeGrafter"/>
</dbReference>
<feature type="compositionally biased region" description="Polar residues" evidence="4">
    <location>
        <begin position="614"/>
        <end position="626"/>
    </location>
</feature>
<dbReference type="SUPFAM" id="SSF48726">
    <property type="entry name" value="Immunoglobulin"/>
    <property type="match status" value="1"/>
</dbReference>
<feature type="compositionally biased region" description="Basic and acidic residues" evidence="4">
    <location>
        <begin position="272"/>
        <end position="290"/>
    </location>
</feature>
<dbReference type="PANTHER" id="PTHR24100">
    <property type="entry name" value="BUTYROPHILIN"/>
    <property type="match status" value="1"/>
</dbReference>
<feature type="domain" description="Ig-like" evidence="6">
    <location>
        <begin position="1"/>
        <end position="85"/>
    </location>
</feature>
<dbReference type="EMBL" id="BRZM01000623">
    <property type="protein sequence ID" value="GLD71513.1"/>
    <property type="molecule type" value="Genomic_DNA"/>
</dbReference>
<feature type="compositionally biased region" description="Polar residues" evidence="4">
    <location>
        <begin position="659"/>
        <end position="668"/>
    </location>
</feature>
<dbReference type="SMART" id="SM00406">
    <property type="entry name" value="IGv"/>
    <property type="match status" value="1"/>
</dbReference>
<dbReference type="PROSITE" id="PS50835">
    <property type="entry name" value="IG_LIKE"/>
    <property type="match status" value="1"/>
</dbReference>
<dbReference type="GO" id="GO:0001817">
    <property type="term" value="P:regulation of cytokine production"/>
    <property type="evidence" value="ECO:0007669"/>
    <property type="project" value="TreeGrafter"/>
</dbReference>
<evidence type="ECO:0000256" key="5">
    <source>
        <dbReference type="SAM" id="Phobius"/>
    </source>
</evidence>
<feature type="region of interest" description="Disordered" evidence="4">
    <location>
        <begin position="143"/>
        <end position="702"/>
    </location>
</feature>
<evidence type="ECO:0000259" key="6">
    <source>
        <dbReference type="PROSITE" id="PS50835"/>
    </source>
</evidence>
<keyword evidence="3" id="KW-0393">Immunoglobulin domain</keyword>
<dbReference type="Pfam" id="PF07686">
    <property type="entry name" value="V-set"/>
    <property type="match status" value="1"/>
</dbReference>
<comment type="caution">
    <text evidence="7">The sequence shown here is derived from an EMBL/GenBank/DDBJ whole genome shotgun (WGS) entry which is preliminary data.</text>
</comment>